<dbReference type="VEuPathDB" id="MicrosporidiaDB:NAPIS_ORF01386"/>
<accession>T0L970</accession>
<protein>
    <submittedName>
        <fullName evidence="1">Uncharacterized protein</fullName>
    </submittedName>
</protein>
<gene>
    <name evidence="1" type="ORF">NAPIS_ORF01386</name>
</gene>
<name>T0L970_9MICR</name>
<dbReference type="EMBL" id="KE647183">
    <property type="protein sequence ID" value="EQB61049.1"/>
    <property type="molecule type" value="Genomic_DNA"/>
</dbReference>
<reference evidence="1 2" key="1">
    <citation type="journal article" date="2013" name="BMC Genomics">
        <title>Genome sequencing and comparative genomics of honey bee microsporidia, Nosema apis reveal novel insights into host-parasite interactions.</title>
        <authorList>
            <person name="Chen Yp."/>
            <person name="Pettis J.S."/>
            <person name="Zhao Y."/>
            <person name="Liu X."/>
            <person name="Tallon L.J."/>
            <person name="Sadzewicz L.D."/>
            <person name="Li R."/>
            <person name="Zheng H."/>
            <person name="Huang S."/>
            <person name="Zhang X."/>
            <person name="Hamilton M.C."/>
            <person name="Pernal S.F."/>
            <person name="Melathopoulos A.P."/>
            <person name="Yan X."/>
            <person name="Evans J.D."/>
        </authorList>
    </citation>
    <scope>NUCLEOTIDE SEQUENCE [LARGE SCALE GENOMIC DNA]</scope>
    <source>
        <strain evidence="1 2">BRL 01</strain>
    </source>
</reference>
<proteinExistence type="predicted"/>
<organism evidence="1 2">
    <name type="scientific">Vairimorpha apis BRL 01</name>
    <dbReference type="NCBI Taxonomy" id="1037528"/>
    <lineage>
        <taxon>Eukaryota</taxon>
        <taxon>Fungi</taxon>
        <taxon>Fungi incertae sedis</taxon>
        <taxon>Microsporidia</taxon>
        <taxon>Nosematidae</taxon>
        <taxon>Vairimorpha</taxon>
    </lineage>
</organism>
<evidence type="ECO:0000313" key="2">
    <source>
        <dbReference type="Proteomes" id="UP000053780"/>
    </source>
</evidence>
<dbReference type="Proteomes" id="UP000053780">
    <property type="component" value="Unassembled WGS sequence"/>
</dbReference>
<dbReference type="AlphaFoldDB" id="T0L970"/>
<evidence type="ECO:0000313" key="1">
    <source>
        <dbReference type="EMBL" id="EQB61049.1"/>
    </source>
</evidence>
<keyword evidence="2" id="KW-1185">Reference proteome</keyword>
<dbReference type="HOGENOM" id="CLU_597284_0_0_1"/>
<sequence length="458" mass="55239">MDILTKLKIFLCCTIIKNCLIKKNPTNFTEDILSIRNISANDKLKNDIIFIENKRLEIFKKKLWPFYTLEDIKKTENDHYVCKIKLEYLSEVELEFFGNYKNPNGFKHIINNLENLFYKENENFYNSIKLEDYSIIYLYNLLKNNKHRLEFFYILGIFLNDLFNTLCIFKKTNVNLLNKIKICSYFIANGNIKSLSYFYKLCFEIFEDRTLNTSNMQKNIYRQPCKNFVNLFKDKLSKNFKKTNILCMYNNLELLPNSNKLKLIINKIFNKSKIEIYKQIRYCSYNLKIMYLLDVILKCKDKLMQDICIYSMSYIWNKKRSNISSLSISKIFLLLILNDISNFKFKFDHKIRIFNVIFYTPVRRDFIINFTDVKFYNDFKYKLFLNIYDDILEGQNYLSKLRLYFLCSSRNVQDLYCLSKLEKQPKLLFIIYNLCGMIMKIKKNSFLIFKINSLVVLK</sequence>